<reference evidence="4 5" key="1">
    <citation type="submission" date="2016-03" db="EMBL/GenBank/DDBJ databases">
        <title>How can Kluyveromyces marxianus grow so fast - potential evolutionary course in Saccharomyces Complex revealed by comparative genomics.</title>
        <authorList>
            <person name="Mo W."/>
            <person name="Lu W."/>
            <person name="Yang X."/>
            <person name="Qi J."/>
            <person name="Lv H."/>
        </authorList>
    </citation>
    <scope>NUCLEOTIDE SEQUENCE [LARGE SCALE GENOMIC DNA]</scope>
    <source>
        <strain evidence="4 5">FIM1</strain>
    </source>
</reference>
<evidence type="ECO:0000313" key="4">
    <source>
        <dbReference type="EMBL" id="QGN17053.1"/>
    </source>
</evidence>
<dbReference type="PANTHER" id="PTHR15672">
    <property type="entry name" value="CAMP-REGULATED PHOSPHOPROTEIN 21 RELATED R3H DOMAIN CONTAINING PROTEIN"/>
    <property type="match status" value="1"/>
</dbReference>
<dbReference type="SUPFAM" id="SSF82708">
    <property type="entry name" value="R3H domain"/>
    <property type="match status" value="1"/>
</dbReference>
<dbReference type="Pfam" id="PF01424">
    <property type="entry name" value="R3H"/>
    <property type="match status" value="1"/>
</dbReference>
<feature type="compositionally biased region" description="Basic residues" evidence="2">
    <location>
        <begin position="127"/>
        <end position="141"/>
    </location>
</feature>
<feature type="compositionally biased region" description="Basic residues" evidence="2">
    <location>
        <begin position="307"/>
        <end position="318"/>
    </location>
</feature>
<dbReference type="InterPro" id="IPR051937">
    <property type="entry name" value="R3H_domain_containing"/>
</dbReference>
<dbReference type="InterPro" id="IPR036867">
    <property type="entry name" value="R3H_dom_sf"/>
</dbReference>
<feature type="compositionally biased region" description="Polar residues" evidence="2">
    <location>
        <begin position="287"/>
        <end position="303"/>
    </location>
</feature>
<keyword evidence="1" id="KW-0597">Phosphoprotein</keyword>
<dbReference type="PANTHER" id="PTHR15672:SF8">
    <property type="entry name" value="PROTEIN ENCORE"/>
    <property type="match status" value="1"/>
</dbReference>
<feature type="compositionally biased region" description="Low complexity" evidence="2">
    <location>
        <begin position="204"/>
        <end position="214"/>
    </location>
</feature>
<accession>A0ABX6F131</accession>
<name>A0ABX6F131_KLUMA</name>
<feature type="compositionally biased region" description="Basic residues" evidence="2">
    <location>
        <begin position="442"/>
        <end position="452"/>
    </location>
</feature>
<dbReference type="Gene3D" id="3.30.1370.50">
    <property type="entry name" value="R3H-like domain"/>
    <property type="match status" value="1"/>
</dbReference>
<dbReference type="CDD" id="cd02642">
    <property type="entry name" value="R3H_encore_like"/>
    <property type="match status" value="1"/>
</dbReference>
<evidence type="ECO:0000256" key="1">
    <source>
        <dbReference type="ARBA" id="ARBA00022553"/>
    </source>
</evidence>
<evidence type="ECO:0000259" key="3">
    <source>
        <dbReference type="PROSITE" id="PS51061"/>
    </source>
</evidence>
<sequence length="452" mass="51224">MEELKVTPALLIALFQKPQDRVFLIELENSIIDFVGSSAYTYQLKPMNSYYRLLSHQVAEYHGLQHTVSKDNDKCVIVYKQSDYEPKTNLVLLQQLEPQVMYQFPPEYYALASMAAANNQQQILHKSLRTKSRQSSNHRRSSTSTTPDSSVNGAVTDTNAEDASTGTGKNQPGTTANKKKVKILKRENDSKQEESKQTSKKDNGSGTESGTEETSAVDDSETANNKDVTPIDLEEQRKLKEQQYNEEKEKIFSGSPLSLTPISTPPVTPTKLSTANRLNDMDDDSPQPHQFETSRFRLNNQNEMRYLKKTHQQHHNRKQYSNNNNSNNNNNNNNNNGNGSGNIHNHNNSNNNRYNKGSIRQHHIQPYFGMPPPMGPMGSGAIPYGYPMIAPMEYMYYPMGNPIPNSQMMIPGQPLYTISPPVYQPYEKKSNTKYDSNGYRKNSGKHNNQRTD</sequence>
<proteinExistence type="predicted"/>
<protein>
    <submittedName>
        <fullName evidence="4">R3H_encore_like protein</fullName>
    </submittedName>
</protein>
<organism evidence="4 5">
    <name type="scientific">Kluyveromyces marxianus</name>
    <name type="common">Yeast</name>
    <name type="synonym">Candida kefyr</name>
    <dbReference type="NCBI Taxonomy" id="4911"/>
    <lineage>
        <taxon>Eukaryota</taxon>
        <taxon>Fungi</taxon>
        <taxon>Dikarya</taxon>
        <taxon>Ascomycota</taxon>
        <taxon>Saccharomycotina</taxon>
        <taxon>Saccharomycetes</taxon>
        <taxon>Saccharomycetales</taxon>
        <taxon>Saccharomycetaceae</taxon>
        <taxon>Kluyveromyces</taxon>
    </lineage>
</organism>
<feature type="compositionally biased region" description="Low complexity" evidence="2">
    <location>
        <begin position="321"/>
        <end position="352"/>
    </location>
</feature>
<reference evidence="4 5" key="2">
    <citation type="submission" date="2019-11" db="EMBL/GenBank/DDBJ databases">
        <authorList>
            <person name="Lu H."/>
        </authorList>
    </citation>
    <scope>NUCLEOTIDE SEQUENCE [LARGE SCALE GENOMIC DNA]</scope>
    <source>
        <strain evidence="4 5">FIM1</strain>
    </source>
</reference>
<dbReference type="Proteomes" id="UP000422736">
    <property type="component" value="Chromosome 6"/>
</dbReference>
<evidence type="ECO:0000313" key="5">
    <source>
        <dbReference type="Proteomes" id="UP000422736"/>
    </source>
</evidence>
<feature type="domain" description="R3H" evidence="3">
    <location>
        <begin position="21"/>
        <end position="83"/>
    </location>
</feature>
<feature type="region of interest" description="Disordered" evidence="2">
    <location>
        <begin position="421"/>
        <end position="452"/>
    </location>
</feature>
<dbReference type="PROSITE" id="PS51061">
    <property type="entry name" value="R3H"/>
    <property type="match status" value="1"/>
</dbReference>
<dbReference type="InterPro" id="IPR001374">
    <property type="entry name" value="R3H_dom"/>
</dbReference>
<keyword evidence="5" id="KW-1185">Reference proteome</keyword>
<dbReference type="SMART" id="SM00393">
    <property type="entry name" value="R3H"/>
    <property type="match status" value="1"/>
</dbReference>
<feature type="region of interest" description="Disordered" evidence="2">
    <location>
        <begin position="127"/>
        <end position="356"/>
    </location>
</feature>
<feature type="compositionally biased region" description="Polar residues" evidence="2">
    <location>
        <begin position="151"/>
        <end position="176"/>
    </location>
</feature>
<evidence type="ECO:0000256" key="2">
    <source>
        <dbReference type="SAM" id="MobiDB-lite"/>
    </source>
</evidence>
<gene>
    <name evidence="4" type="primary">RBS1</name>
    <name evidence="4" type="ORF">FIM1_3783</name>
</gene>
<feature type="compositionally biased region" description="Low complexity" evidence="2">
    <location>
        <begin position="253"/>
        <end position="262"/>
    </location>
</feature>
<feature type="compositionally biased region" description="Basic and acidic residues" evidence="2">
    <location>
        <begin position="184"/>
        <end position="203"/>
    </location>
</feature>
<feature type="compositionally biased region" description="Basic and acidic residues" evidence="2">
    <location>
        <begin position="234"/>
        <end position="251"/>
    </location>
</feature>
<dbReference type="EMBL" id="CP015059">
    <property type="protein sequence ID" value="QGN17053.1"/>
    <property type="molecule type" value="Genomic_DNA"/>
</dbReference>